<evidence type="ECO:0000313" key="2">
    <source>
        <dbReference type="EMBL" id="CCI10617.1"/>
    </source>
</evidence>
<dbReference type="Proteomes" id="UP000053237">
    <property type="component" value="Unassembled WGS sequence"/>
</dbReference>
<name>A0A024FUN2_9STRA</name>
<dbReference type="AlphaFoldDB" id="A0A024FUN2"/>
<dbReference type="EMBL" id="CAIX01000328">
    <property type="protein sequence ID" value="CCI10617.1"/>
    <property type="molecule type" value="Genomic_DNA"/>
</dbReference>
<accession>A0A024FUN2</accession>
<evidence type="ECO:0000256" key="1">
    <source>
        <dbReference type="SAM" id="Phobius"/>
    </source>
</evidence>
<reference evidence="2 3" key="1">
    <citation type="submission" date="2012-05" db="EMBL/GenBank/DDBJ databases">
        <title>Recombination and specialization in a pathogen metapopulation.</title>
        <authorList>
            <person name="Gardiner A."/>
            <person name="Kemen E."/>
            <person name="Schultz-Larsen T."/>
            <person name="MacLean D."/>
            <person name="Van Oosterhout C."/>
            <person name="Jones J.D.G."/>
        </authorList>
    </citation>
    <scope>NUCLEOTIDE SEQUENCE [LARGE SCALE GENOMIC DNA]</scope>
    <source>
        <strain evidence="2 3">Ac Nc2</strain>
    </source>
</reference>
<organism evidence="2 3">
    <name type="scientific">Albugo candida</name>
    <dbReference type="NCBI Taxonomy" id="65357"/>
    <lineage>
        <taxon>Eukaryota</taxon>
        <taxon>Sar</taxon>
        <taxon>Stramenopiles</taxon>
        <taxon>Oomycota</taxon>
        <taxon>Peronosporomycetes</taxon>
        <taxon>Albuginales</taxon>
        <taxon>Albuginaceae</taxon>
        <taxon>Albugo</taxon>
    </lineage>
</organism>
<comment type="caution">
    <text evidence="2">The sequence shown here is derived from an EMBL/GenBank/DDBJ whole genome shotgun (WGS) entry which is preliminary data.</text>
</comment>
<keyword evidence="1" id="KW-0472">Membrane</keyword>
<protein>
    <submittedName>
        <fullName evidence="2">Uncharacterized protein</fullName>
    </submittedName>
</protein>
<feature type="transmembrane region" description="Helical" evidence="1">
    <location>
        <begin position="49"/>
        <end position="68"/>
    </location>
</feature>
<evidence type="ECO:0000313" key="3">
    <source>
        <dbReference type="Proteomes" id="UP000053237"/>
    </source>
</evidence>
<keyword evidence="1" id="KW-0812">Transmembrane</keyword>
<gene>
    <name evidence="2" type="ORF">BN9_110670</name>
</gene>
<sequence>MCILTYSSFAENPIVLTPLDSDDTIYTVNERFRLDLRRKSATVDLESRVHWHFSFFLFFFVIFLHYSFEIFGGDLGDLSELTQKRLMFMDTEDNQEHKLKYI</sequence>
<keyword evidence="3" id="KW-1185">Reference proteome</keyword>
<dbReference type="InParanoid" id="A0A024FUN2"/>
<keyword evidence="1" id="KW-1133">Transmembrane helix</keyword>
<proteinExistence type="predicted"/>